<organism evidence="2 3">
    <name type="scientific">Funneliformis caledonium</name>
    <dbReference type="NCBI Taxonomy" id="1117310"/>
    <lineage>
        <taxon>Eukaryota</taxon>
        <taxon>Fungi</taxon>
        <taxon>Fungi incertae sedis</taxon>
        <taxon>Mucoromycota</taxon>
        <taxon>Glomeromycotina</taxon>
        <taxon>Glomeromycetes</taxon>
        <taxon>Glomerales</taxon>
        <taxon>Glomeraceae</taxon>
        <taxon>Funneliformis</taxon>
    </lineage>
</organism>
<dbReference type="EMBL" id="CAJVPQ010000298">
    <property type="protein sequence ID" value="CAG8468064.1"/>
    <property type="molecule type" value="Genomic_DNA"/>
</dbReference>
<dbReference type="Proteomes" id="UP000789570">
    <property type="component" value="Unassembled WGS sequence"/>
</dbReference>
<sequence>QSSLPSYNPNRSVLGNAIGYIAAVPAAATVTAANSIIDLY</sequence>
<comment type="caution">
    <text evidence="2">The sequence shown here is derived from an EMBL/GenBank/DDBJ whole genome shotgun (WGS) entry which is preliminary data.</text>
</comment>
<name>A0A9N8VZF9_9GLOM</name>
<gene>
    <name evidence="2" type="ORF">FCALED_LOCUS2078</name>
</gene>
<feature type="transmembrane region" description="Helical" evidence="1">
    <location>
        <begin position="17"/>
        <end position="37"/>
    </location>
</feature>
<evidence type="ECO:0000256" key="1">
    <source>
        <dbReference type="SAM" id="Phobius"/>
    </source>
</evidence>
<keyword evidence="3" id="KW-1185">Reference proteome</keyword>
<evidence type="ECO:0000313" key="2">
    <source>
        <dbReference type="EMBL" id="CAG8468064.1"/>
    </source>
</evidence>
<reference evidence="2" key="1">
    <citation type="submission" date="2021-06" db="EMBL/GenBank/DDBJ databases">
        <authorList>
            <person name="Kallberg Y."/>
            <person name="Tangrot J."/>
            <person name="Rosling A."/>
        </authorList>
    </citation>
    <scope>NUCLEOTIDE SEQUENCE</scope>
    <source>
        <strain evidence="2">UK204</strain>
    </source>
</reference>
<protein>
    <submittedName>
        <fullName evidence="2">14835_t:CDS:1</fullName>
    </submittedName>
</protein>
<dbReference type="AlphaFoldDB" id="A0A9N8VZF9"/>
<feature type="non-terminal residue" evidence="2">
    <location>
        <position position="1"/>
    </location>
</feature>
<accession>A0A9N8VZF9</accession>
<keyword evidence="1" id="KW-0812">Transmembrane</keyword>
<proteinExistence type="predicted"/>
<evidence type="ECO:0000313" key="3">
    <source>
        <dbReference type="Proteomes" id="UP000789570"/>
    </source>
</evidence>
<keyword evidence="1" id="KW-1133">Transmembrane helix</keyword>
<keyword evidence="1" id="KW-0472">Membrane</keyword>